<dbReference type="NCBIfam" id="NF000994">
    <property type="entry name" value="PRK00104.1-3"/>
    <property type="match status" value="1"/>
</dbReference>
<dbReference type="RefSeq" id="WP_073372560.1">
    <property type="nucleotide sequence ID" value="NZ_CP017813.1"/>
</dbReference>
<proteinExistence type="inferred from homology"/>
<dbReference type="KEGG" id="mpul:BLA55_02720"/>
<keyword evidence="5" id="KW-1185">Reference proteome</keyword>
<protein>
    <recommendedName>
        <fullName evidence="2 3">Segregation and condensation protein A</fullName>
    </recommendedName>
</protein>
<organism evidence="4 5">
    <name type="scientific">Mycoplasmopsis pullorum</name>
    <dbReference type="NCBI Taxonomy" id="48003"/>
    <lineage>
        <taxon>Bacteria</taxon>
        <taxon>Bacillati</taxon>
        <taxon>Mycoplasmatota</taxon>
        <taxon>Mycoplasmoidales</taxon>
        <taxon>Metamycoplasmataceae</taxon>
        <taxon>Mycoplasmopsis</taxon>
    </lineage>
</organism>
<keyword evidence="3" id="KW-0131">Cell cycle</keyword>
<keyword evidence="3" id="KW-0132">Cell division</keyword>
<evidence type="ECO:0000313" key="4">
    <source>
        <dbReference type="EMBL" id="APJ38557.1"/>
    </source>
</evidence>
<dbReference type="GO" id="GO:0007059">
    <property type="term" value="P:chromosome segregation"/>
    <property type="evidence" value="ECO:0007669"/>
    <property type="project" value="UniProtKB-UniRule"/>
</dbReference>
<evidence type="ECO:0000256" key="2">
    <source>
        <dbReference type="ARBA" id="ARBA00044777"/>
    </source>
</evidence>
<dbReference type="OrthoDB" id="9811016at2"/>
<name>A0A1L4FSG1_9BACT</name>
<comment type="similarity">
    <text evidence="3">Belongs to the ScpA family.</text>
</comment>
<dbReference type="GO" id="GO:0005737">
    <property type="term" value="C:cytoplasm"/>
    <property type="evidence" value="ECO:0007669"/>
    <property type="project" value="UniProtKB-SubCell"/>
</dbReference>
<gene>
    <name evidence="3" type="primary">scpA</name>
    <name evidence="4" type="ORF">BLA55_02720</name>
</gene>
<dbReference type="EMBL" id="CP017813">
    <property type="protein sequence ID" value="APJ38557.1"/>
    <property type="molecule type" value="Genomic_DNA"/>
</dbReference>
<dbReference type="Gene3D" id="6.10.250.2410">
    <property type="match status" value="1"/>
</dbReference>
<dbReference type="InterPro" id="IPR003768">
    <property type="entry name" value="ScpA"/>
</dbReference>
<comment type="subunit">
    <text evidence="3">Component of a cohesin-like complex composed of ScpA, ScpB and the Smc homodimer, in which ScpA and ScpB bind to the head domain of Smc. The presence of the three proteins is required for the association of the complex with DNA.</text>
</comment>
<dbReference type="STRING" id="48003.BLA55_02720"/>
<comment type="function">
    <text evidence="3">Participates in chromosomal partition during cell division. May act via the formation of a condensin-like complex containing Smc and ScpB that pull DNA away from mid-cell into both cell halves.</text>
</comment>
<evidence type="ECO:0000256" key="1">
    <source>
        <dbReference type="ARBA" id="ARBA00022829"/>
    </source>
</evidence>
<comment type="subcellular location">
    <subcellularLocation>
        <location evidence="3">Cytoplasm</location>
    </subcellularLocation>
    <text evidence="3">Associated with two foci at the outer edges of the nucleoid region in young cells, and at four foci within both cell halves in older cells.</text>
</comment>
<dbReference type="HAMAP" id="MF_01805">
    <property type="entry name" value="ScpA"/>
    <property type="match status" value="1"/>
</dbReference>
<dbReference type="PANTHER" id="PTHR33969">
    <property type="entry name" value="SEGREGATION AND CONDENSATION PROTEIN A"/>
    <property type="match status" value="1"/>
</dbReference>
<accession>A0A1L4FSG1</accession>
<keyword evidence="1 3" id="KW-0159">Chromosome partition</keyword>
<sequence length="243" mass="28500">MNNYDIKLDDFDGPLDLLLSLVQDKKIDILQVNLVELATQYLNIINNLKENDIDIAGDYLVMAATLVQLKAKMILSDPVEKVQVEEDKNLILQRLAEYQEFKKISQALREQETFRKDIFIKTMSDLDDYIVDKDDTKLDGHSNPLKLIVTLRKMFERVYAQNLRVTKLKTFNLTAKDQEFYIRDLFKNRDEVSFEEVFSVPSLNHFVITLLALLDLSRKQEIVIQQDSQFDKIKLFKGPEYER</sequence>
<evidence type="ECO:0000256" key="3">
    <source>
        <dbReference type="HAMAP-Rule" id="MF_01805"/>
    </source>
</evidence>
<dbReference type="GO" id="GO:0051301">
    <property type="term" value="P:cell division"/>
    <property type="evidence" value="ECO:0007669"/>
    <property type="project" value="UniProtKB-KW"/>
</dbReference>
<reference evidence="5" key="1">
    <citation type="submission" date="2016-10" db="EMBL/GenBank/DDBJ databases">
        <authorList>
            <person name="Beylefeld A."/>
            <person name="Abolnik C."/>
        </authorList>
    </citation>
    <scope>NUCLEOTIDE SEQUENCE [LARGE SCALE GENOMIC DNA]</scope>
    <source>
        <strain evidence="5">B359_6</strain>
    </source>
</reference>
<evidence type="ECO:0000313" key="5">
    <source>
        <dbReference type="Proteomes" id="UP000184322"/>
    </source>
</evidence>
<dbReference type="AlphaFoldDB" id="A0A1L4FSG1"/>
<dbReference type="Proteomes" id="UP000184322">
    <property type="component" value="Chromosome"/>
</dbReference>
<dbReference type="PANTHER" id="PTHR33969:SF2">
    <property type="entry name" value="SEGREGATION AND CONDENSATION PROTEIN A"/>
    <property type="match status" value="1"/>
</dbReference>
<keyword evidence="3" id="KW-0963">Cytoplasm</keyword>
<dbReference type="Pfam" id="PF02616">
    <property type="entry name" value="SMC_ScpA"/>
    <property type="match status" value="1"/>
</dbReference>
<dbReference type="GO" id="GO:0006260">
    <property type="term" value="P:DNA replication"/>
    <property type="evidence" value="ECO:0007669"/>
    <property type="project" value="UniProtKB-UniRule"/>
</dbReference>